<evidence type="ECO:0000256" key="1">
    <source>
        <dbReference type="SAM" id="MobiDB-lite"/>
    </source>
</evidence>
<dbReference type="AlphaFoldDB" id="A0A518G9T3"/>
<evidence type="ECO:0008006" key="4">
    <source>
        <dbReference type="Google" id="ProtNLM"/>
    </source>
</evidence>
<name>A0A518G9T3_9BACT</name>
<keyword evidence="3" id="KW-1185">Reference proteome</keyword>
<sequence length="232" mass="25590">MGKLTNILQQIGSLGEIQAAWDSANSAGDFDVVPKAEYIADITQGEAIVSRSNSTPGYRLTFEIVEGPYTGYRLWLDCWLTSKAMHRSKRDLGKLGVTSLEQLERPLPAVYRCNVKVVLRRDDEGEERNRIQRFEVLEAIPHMPDEFKPMTATASGGGIDDDSTQYAAAADFPEDDDKVVLGSDNDGEELNRVGDFDLLDDLVPRVPNMSACDDLLDDLLSPPGKREGGTPR</sequence>
<dbReference type="Pfam" id="PF05037">
    <property type="entry name" value="DUF669"/>
    <property type="match status" value="1"/>
</dbReference>
<organism evidence="2 3">
    <name type="scientific">Aureliella helgolandensis</name>
    <dbReference type="NCBI Taxonomy" id="2527968"/>
    <lineage>
        <taxon>Bacteria</taxon>
        <taxon>Pseudomonadati</taxon>
        <taxon>Planctomycetota</taxon>
        <taxon>Planctomycetia</taxon>
        <taxon>Pirellulales</taxon>
        <taxon>Pirellulaceae</taxon>
        <taxon>Aureliella</taxon>
    </lineage>
</organism>
<dbReference type="InterPro" id="IPR007731">
    <property type="entry name" value="DUF669"/>
</dbReference>
<dbReference type="EMBL" id="CP036298">
    <property type="protein sequence ID" value="QDV25333.1"/>
    <property type="molecule type" value="Genomic_DNA"/>
</dbReference>
<dbReference type="RefSeq" id="WP_145080246.1">
    <property type="nucleotide sequence ID" value="NZ_CP036298.1"/>
</dbReference>
<reference evidence="2 3" key="1">
    <citation type="submission" date="2019-02" db="EMBL/GenBank/DDBJ databases">
        <title>Deep-cultivation of Planctomycetes and their phenomic and genomic characterization uncovers novel biology.</title>
        <authorList>
            <person name="Wiegand S."/>
            <person name="Jogler M."/>
            <person name="Boedeker C."/>
            <person name="Pinto D."/>
            <person name="Vollmers J."/>
            <person name="Rivas-Marin E."/>
            <person name="Kohn T."/>
            <person name="Peeters S.H."/>
            <person name="Heuer A."/>
            <person name="Rast P."/>
            <person name="Oberbeckmann S."/>
            <person name="Bunk B."/>
            <person name="Jeske O."/>
            <person name="Meyerdierks A."/>
            <person name="Storesund J.E."/>
            <person name="Kallscheuer N."/>
            <person name="Luecker S."/>
            <person name="Lage O.M."/>
            <person name="Pohl T."/>
            <person name="Merkel B.J."/>
            <person name="Hornburger P."/>
            <person name="Mueller R.-W."/>
            <person name="Bruemmer F."/>
            <person name="Labrenz M."/>
            <person name="Spormann A.M."/>
            <person name="Op den Camp H."/>
            <person name="Overmann J."/>
            <person name="Amann R."/>
            <person name="Jetten M.S.M."/>
            <person name="Mascher T."/>
            <person name="Medema M.H."/>
            <person name="Devos D.P."/>
            <person name="Kaster A.-K."/>
            <person name="Ovreas L."/>
            <person name="Rohde M."/>
            <person name="Galperin M.Y."/>
            <person name="Jogler C."/>
        </authorList>
    </citation>
    <scope>NUCLEOTIDE SEQUENCE [LARGE SCALE GENOMIC DNA]</scope>
    <source>
        <strain evidence="2 3">Q31a</strain>
    </source>
</reference>
<dbReference type="KEGG" id="ahel:Q31a_36570"/>
<accession>A0A518G9T3</accession>
<dbReference type="OrthoDB" id="278783at2"/>
<dbReference type="Proteomes" id="UP000318017">
    <property type="component" value="Chromosome"/>
</dbReference>
<feature type="region of interest" description="Disordered" evidence="1">
    <location>
        <begin position="213"/>
        <end position="232"/>
    </location>
</feature>
<protein>
    <recommendedName>
        <fullName evidence="4">DUF669 domain-containing protein</fullName>
    </recommendedName>
</protein>
<evidence type="ECO:0000313" key="3">
    <source>
        <dbReference type="Proteomes" id="UP000318017"/>
    </source>
</evidence>
<gene>
    <name evidence="2" type="ORF">Q31a_36570</name>
</gene>
<evidence type="ECO:0000313" key="2">
    <source>
        <dbReference type="EMBL" id="QDV25333.1"/>
    </source>
</evidence>
<proteinExistence type="predicted"/>